<dbReference type="EMBL" id="QJNU01000066">
    <property type="protein sequence ID" value="RYP08322.1"/>
    <property type="molecule type" value="Genomic_DNA"/>
</dbReference>
<protein>
    <recommendedName>
        <fullName evidence="4">O-methyltransferase C-terminal domain-containing protein</fullName>
    </recommendedName>
</protein>
<feature type="domain" description="O-methyltransferase C-terminal" evidence="4">
    <location>
        <begin position="188"/>
        <end position="279"/>
    </location>
</feature>
<evidence type="ECO:0000313" key="5">
    <source>
        <dbReference type="EMBL" id="RYP08322.1"/>
    </source>
</evidence>
<dbReference type="InterPro" id="IPR036388">
    <property type="entry name" value="WH-like_DNA-bd_sf"/>
</dbReference>
<dbReference type="GO" id="GO:0008171">
    <property type="term" value="F:O-methyltransferase activity"/>
    <property type="evidence" value="ECO:0007669"/>
    <property type="project" value="InterPro"/>
</dbReference>
<name>A0A4Q4TP20_9PEZI</name>
<keyword evidence="3" id="KW-0949">S-adenosyl-L-methionine</keyword>
<dbReference type="InterPro" id="IPR036390">
    <property type="entry name" value="WH_DNA-bd_sf"/>
</dbReference>
<dbReference type="Proteomes" id="UP000293360">
    <property type="component" value="Unassembled WGS sequence"/>
</dbReference>
<dbReference type="AlphaFoldDB" id="A0A4Q4TP20"/>
<dbReference type="SUPFAM" id="SSF53335">
    <property type="entry name" value="S-adenosyl-L-methionine-dependent methyltransferases"/>
    <property type="match status" value="1"/>
</dbReference>
<evidence type="ECO:0000256" key="2">
    <source>
        <dbReference type="ARBA" id="ARBA00022679"/>
    </source>
</evidence>
<dbReference type="PANTHER" id="PTHR43712">
    <property type="entry name" value="PUTATIVE (AFU_ORTHOLOGUE AFUA_4G14580)-RELATED"/>
    <property type="match status" value="1"/>
</dbReference>
<keyword evidence="2" id="KW-0808">Transferase</keyword>
<evidence type="ECO:0000259" key="4">
    <source>
        <dbReference type="Pfam" id="PF00891"/>
    </source>
</evidence>
<dbReference type="Pfam" id="PF00891">
    <property type="entry name" value="Methyltransf_2"/>
    <property type="match status" value="1"/>
</dbReference>
<organism evidence="5 6">
    <name type="scientific">Monosporascus ibericus</name>
    <dbReference type="NCBI Taxonomy" id="155417"/>
    <lineage>
        <taxon>Eukaryota</taxon>
        <taxon>Fungi</taxon>
        <taxon>Dikarya</taxon>
        <taxon>Ascomycota</taxon>
        <taxon>Pezizomycotina</taxon>
        <taxon>Sordariomycetes</taxon>
        <taxon>Xylariomycetidae</taxon>
        <taxon>Xylariales</taxon>
        <taxon>Xylariales incertae sedis</taxon>
        <taxon>Monosporascus</taxon>
    </lineage>
</organism>
<dbReference type="PROSITE" id="PS51683">
    <property type="entry name" value="SAM_OMT_II"/>
    <property type="match status" value="1"/>
</dbReference>
<gene>
    <name evidence="5" type="ORF">DL764_001968</name>
</gene>
<dbReference type="Gene3D" id="3.40.50.150">
    <property type="entry name" value="Vaccinia Virus protein VP39"/>
    <property type="match status" value="2"/>
</dbReference>
<dbReference type="PANTHER" id="PTHR43712:SF17">
    <property type="entry name" value="O-METHYLTRANSFERASE"/>
    <property type="match status" value="1"/>
</dbReference>
<keyword evidence="1" id="KW-0489">Methyltransferase</keyword>
<evidence type="ECO:0000313" key="6">
    <source>
        <dbReference type="Proteomes" id="UP000293360"/>
    </source>
</evidence>
<evidence type="ECO:0000256" key="3">
    <source>
        <dbReference type="ARBA" id="ARBA00022691"/>
    </source>
</evidence>
<dbReference type="InterPro" id="IPR001077">
    <property type="entry name" value="COMT_C"/>
</dbReference>
<accession>A0A4Q4TP20</accession>
<comment type="caution">
    <text evidence="5">The sequence shown here is derived from an EMBL/GenBank/DDBJ whole genome shotgun (WGS) entry which is preliminary data.</text>
</comment>
<sequence length="314" mass="34263">MAEKNGSRLIPRSNDGTYVPDMATALTPCDMDNVPTHVEKIKKLAGNISPSDVATRHQLLEAAPSLVRALETPRETMIKHCWAQPAAMTALTLGVDVGLLHAMAADGGSSKTTADLAQRVRVETAVITRIAQHLGAMGYVIETGQDEYKPTKFTTALCIPSINAGYPVLQGVFPVKERLIDGFEGDDGAGFLVDIGGSIGHDIQEFLHKYPSPPGRLILQDLPVVIGQIKSLDEKIERMGYDFTTEQPIKGSRAYYMHSVLHDWPDDTCMKILARITERTEQQWRALLGAAGLKICKIWSAGEGVESLIECELL</sequence>
<dbReference type="InterPro" id="IPR029063">
    <property type="entry name" value="SAM-dependent_MTases_sf"/>
</dbReference>
<keyword evidence="6" id="KW-1185">Reference proteome</keyword>
<dbReference type="GO" id="GO:0032259">
    <property type="term" value="P:methylation"/>
    <property type="evidence" value="ECO:0007669"/>
    <property type="project" value="UniProtKB-KW"/>
</dbReference>
<dbReference type="OrthoDB" id="3340390at2759"/>
<dbReference type="InterPro" id="IPR016461">
    <property type="entry name" value="COMT-like"/>
</dbReference>
<dbReference type="Gene3D" id="1.10.10.10">
    <property type="entry name" value="Winged helix-like DNA-binding domain superfamily/Winged helix DNA-binding domain"/>
    <property type="match status" value="1"/>
</dbReference>
<dbReference type="SUPFAM" id="SSF46785">
    <property type="entry name" value="Winged helix' DNA-binding domain"/>
    <property type="match status" value="1"/>
</dbReference>
<reference evidence="5 6" key="1">
    <citation type="submission" date="2018-06" db="EMBL/GenBank/DDBJ databases">
        <title>Complete Genomes of Monosporascus.</title>
        <authorList>
            <person name="Robinson A.J."/>
            <person name="Natvig D.O."/>
        </authorList>
    </citation>
    <scope>NUCLEOTIDE SEQUENCE [LARGE SCALE GENOMIC DNA]</scope>
    <source>
        <strain evidence="5 6">CBS 110550</strain>
    </source>
</reference>
<proteinExistence type="predicted"/>
<evidence type="ECO:0000256" key="1">
    <source>
        <dbReference type="ARBA" id="ARBA00022603"/>
    </source>
</evidence>